<organism evidence="8 9">
    <name type="scientific">Desulfosporosinus fructosivorans</name>
    <dbReference type="NCBI Taxonomy" id="2018669"/>
    <lineage>
        <taxon>Bacteria</taxon>
        <taxon>Bacillati</taxon>
        <taxon>Bacillota</taxon>
        <taxon>Clostridia</taxon>
        <taxon>Eubacteriales</taxon>
        <taxon>Desulfitobacteriaceae</taxon>
        <taxon>Desulfosporosinus</taxon>
    </lineage>
</organism>
<evidence type="ECO:0000259" key="6">
    <source>
        <dbReference type="PROSITE" id="PS50045"/>
    </source>
</evidence>
<dbReference type="OrthoDB" id="1672812at2"/>
<dbReference type="SMART" id="SM00382">
    <property type="entry name" value="AAA"/>
    <property type="match status" value="1"/>
</dbReference>
<dbReference type="Pfam" id="PF02954">
    <property type="entry name" value="HTH_8"/>
    <property type="match status" value="1"/>
</dbReference>
<dbReference type="InterPro" id="IPR035965">
    <property type="entry name" value="PAS-like_dom_sf"/>
</dbReference>
<dbReference type="InterPro" id="IPR013767">
    <property type="entry name" value="PAS_fold"/>
</dbReference>
<keyword evidence="2" id="KW-0067">ATP-binding</keyword>
<evidence type="ECO:0000259" key="7">
    <source>
        <dbReference type="PROSITE" id="PS50112"/>
    </source>
</evidence>
<dbReference type="Pfam" id="PF25601">
    <property type="entry name" value="AAA_lid_14"/>
    <property type="match status" value="1"/>
</dbReference>
<dbReference type="SUPFAM" id="SSF52540">
    <property type="entry name" value="P-loop containing nucleoside triphosphate hydrolases"/>
    <property type="match status" value="1"/>
</dbReference>
<dbReference type="GO" id="GO:0006355">
    <property type="term" value="P:regulation of DNA-templated transcription"/>
    <property type="evidence" value="ECO:0007669"/>
    <property type="project" value="InterPro"/>
</dbReference>
<dbReference type="PROSITE" id="PS50112">
    <property type="entry name" value="PAS"/>
    <property type="match status" value="1"/>
</dbReference>
<dbReference type="PROSITE" id="PS00688">
    <property type="entry name" value="SIGMA54_INTERACT_3"/>
    <property type="match status" value="1"/>
</dbReference>
<reference evidence="8 9" key="1">
    <citation type="submission" date="2019-03" db="EMBL/GenBank/DDBJ databases">
        <title>Draft Genome Sequence of Desulfosporosinus fructosivorans Strain 63.6F, Isolated from Marine Sediment in the Baltic Sea.</title>
        <authorList>
            <person name="Hausmann B."/>
            <person name="Vandieken V."/>
            <person name="Pjevac P."/>
            <person name="Schreck K."/>
            <person name="Herbold C.W."/>
            <person name="Loy A."/>
        </authorList>
    </citation>
    <scope>NUCLEOTIDE SEQUENCE [LARGE SCALE GENOMIC DNA]</scope>
    <source>
        <strain evidence="8 9">63.6F</strain>
    </source>
</reference>
<evidence type="ECO:0000313" key="9">
    <source>
        <dbReference type="Proteomes" id="UP000298460"/>
    </source>
</evidence>
<dbReference type="InterPro" id="IPR000014">
    <property type="entry name" value="PAS"/>
</dbReference>
<dbReference type="AlphaFoldDB" id="A0A4Z0R8A9"/>
<dbReference type="PROSITE" id="PS00676">
    <property type="entry name" value="SIGMA54_INTERACT_2"/>
    <property type="match status" value="1"/>
</dbReference>
<dbReference type="GO" id="GO:0043565">
    <property type="term" value="F:sequence-specific DNA binding"/>
    <property type="evidence" value="ECO:0007669"/>
    <property type="project" value="InterPro"/>
</dbReference>
<dbReference type="Gene3D" id="1.10.8.60">
    <property type="match status" value="1"/>
</dbReference>
<keyword evidence="3" id="KW-0805">Transcription regulation</keyword>
<dbReference type="Gene3D" id="1.10.10.60">
    <property type="entry name" value="Homeodomain-like"/>
    <property type="match status" value="1"/>
</dbReference>
<dbReference type="InterPro" id="IPR002197">
    <property type="entry name" value="HTH_Fis"/>
</dbReference>
<dbReference type="InterPro" id="IPR025943">
    <property type="entry name" value="Sigma_54_int_dom_ATP-bd_2"/>
</dbReference>
<dbReference type="CDD" id="cd00009">
    <property type="entry name" value="AAA"/>
    <property type="match status" value="1"/>
</dbReference>
<name>A0A4Z0R8A9_9FIRM</name>
<dbReference type="Proteomes" id="UP000298460">
    <property type="component" value="Unassembled WGS sequence"/>
</dbReference>
<dbReference type="SUPFAM" id="SSF55785">
    <property type="entry name" value="PYP-like sensor domain (PAS domain)"/>
    <property type="match status" value="1"/>
</dbReference>
<proteinExistence type="predicted"/>
<dbReference type="PROSITE" id="PS50045">
    <property type="entry name" value="SIGMA54_INTERACT_4"/>
    <property type="match status" value="1"/>
</dbReference>
<keyword evidence="5" id="KW-0804">Transcription</keyword>
<dbReference type="Gene3D" id="3.40.50.300">
    <property type="entry name" value="P-loop containing nucleotide triphosphate hydrolases"/>
    <property type="match status" value="1"/>
</dbReference>
<keyword evidence="9" id="KW-1185">Reference proteome</keyword>
<dbReference type="InterPro" id="IPR003593">
    <property type="entry name" value="AAA+_ATPase"/>
</dbReference>
<dbReference type="FunFam" id="3.40.50.300:FF:000006">
    <property type="entry name" value="DNA-binding transcriptional regulator NtrC"/>
    <property type="match status" value="1"/>
</dbReference>
<gene>
    <name evidence="8" type="ORF">E4K67_11190</name>
</gene>
<feature type="domain" description="PAS" evidence="7">
    <location>
        <begin position="25"/>
        <end position="76"/>
    </location>
</feature>
<dbReference type="InterPro" id="IPR009057">
    <property type="entry name" value="Homeodomain-like_sf"/>
</dbReference>
<dbReference type="InterPro" id="IPR027417">
    <property type="entry name" value="P-loop_NTPase"/>
</dbReference>
<keyword evidence="4" id="KW-0238">DNA-binding</keyword>
<evidence type="ECO:0000256" key="3">
    <source>
        <dbReference type="ARBA" id="ARBA00023015"/>
    </source>
</evidence>
<evidence type="ECO:0000256" key="1">
    <source>
        <dbReference type="ARBA" id="ARBA00022741"/>
    </source>
</evidence>
<sequence length="480" mass="54232">MASALEKQIPRQQDVQADELRKTLGQQFLQQIIDNSFDSIFVTDRYGNVLLANAGTGEFMETKTEDMVGKNVKDFVKSGVYDWSPTMEAIKTRSLVSGIVRNKHGVQQMATSKPLMDEGGDIIMIITNARDKDLVDQYIAALDKERTSVHRYKTAVEYLSEVDLENKEIVAESQQMRKIMRISNVIARTDSTVMLIGETGTGKEVMARHIHRNSLRSKEPFIPVNCAAIPHELLESEFFGYVRGAFSGANPHGKPGLFEIADKGTLFLDEIAELPLAMQSKLLRVLESSEVQRLGDTKTYHADVRFIAATNRDLKAMISQKLFRSDLYYRLNVIPISLPSLKDRTEDILAFAHKFLEELNRKYALKKQFSTQATQLLFNYNWPGNVRELRNVIERLVITSAGDILNFEDDSLVNSKTRLESAESLPSINTRYKGTLKDVIKAVEGEYINQVLTECGGRVGEAAKRLGIHRTMLYRKTIGR</sequence>
<dbReference type="Pfam" id="PF00158">
    <property type="entry name" value="Sigma54_activat"/>
    <property type="match status" value="1"/>
</dbReference>
<dbReference type="InterPro" id="IPR025944">
    <property type="entry name" value="Sigma_54_int_dom_CS"/>
</dbReference>
<dbReference type="Gene3D" id="3.30.450.20">
    <property type="entry name" value="PAS domain"/>
    <property type="match status" value="1"/>
</dbReference>
<dbReference type="PANTHER" id="PTHR32071">
    <property type="entry name" value="TRANSCRIPTIONAL REGULATORY PROTEIN"/>
    <property type="match status" value="1"/>
</dbReference>
<dbReference type="EMBL" id="SPQQ01000003">
    <property type="protein sequence ID" value="TGE38489.1"/>
    <property type="molecule type" value="Genomic_DNA"/>
</dbReference>
<protein>
    <submittedName>
        <fullName evidence="8">AAA family ATPase</fullName>
    </submittedName>
</protein>
<evidence type="ECO:0000256" key="4">
    <source>
        <dbReference type="ARBA" id="ARBA00023125"/>
    </source>
</evidence>
<dbReference type="PANTHER" id="PTHR32071:SF121">
    <property type="entry name" value="SIGMA L-DEPENDENT TRANSCRIPTIONAL REGULATOR YQIR-RELATED"/>
    <property type="match status" value="1"/>
</dbReference>
<dbReference type="InterPro" id="IPR025662">
    <property type="entry name" value="Sigma_54_int_dom_ATP-bd_1"/>
</dbReference>
<feature type="domain" description="Sigma-54 factor interaction" evidence="6">
    <location>
        <begin position="169"/>
        <end position="398"/>
    </location>
</feature>
<dbReference type="RefSeq" id="WP_135546591.1">
    <property type="nucleotide sequence ID" value="NZ_SPQQ01000003.1"/>
</dbReference>
<dbReference type="Pfam" id="PF00989">
    <property type="entry name" value="PAS"/>
    <property type="match status" value="1"/>
</dbReference>
<dbReference type="InterPro" id="IPR002078">
    <property type="entry name" value="Sigma_54_int"/>
</dbReference>
<evidence type="ECO:0000256" key="2">
    <source>
        <dbReference type="ARBA" id="ARBA00022840"/>
    </source>
</evidence>
<keyword evidence="1" id="KW-0547">Nucleotide-binding</keyword>
<dbReference type="SUPFAM" id="SSF46689">
    <property type="entry name" value="Homeodomain-like"/>
    <property type="match status" value="1"/>
</dbReference>
<comment type="caution">
    <text evidence="8">The sequence shown here is derived from an EMBL/GenBank/DDBJ whole genome shotgun (WGS) entry which is preliminary data.</text>
</comment>
<evidence type="ECO:0000256" key="5">
    <source>
        <dbReference type="ARBA" id="ARBA00023163"/>
    </source>
</evidence>
<evidence type="ECO:0000313" key="8">
    <source>
        <dbReference type="EMBL" id="TGE38489.1"/>
    </source>
</evidence>
<dbReference type="InterPro" id="IPR058031">
    <property type="entry name" value="AAA_lid_NorR"/>
</dbReference>
<accession>A0A4Z0R8A9</accession>
<dbReference type="PROSITE" id="PS00675">
    <property type="entry name" value="SIGMA54_INTERACT_1"/>
    <property type="match status" value="1"/>
</dbReference>
<dbReference type="GO" id="GO:0005524">
    <property type="term" value="F:ATP binding"/>
    <property type="evidence" value="ECO:0007669"/>
    <property type="project" value="UniProtKB-KW"/>
</dbReference>